<dbReference type="PANTHER" id="PTHR33745:SF1">
    <property type="entry name" value="RSBT ANTAGONIST PROTEIN RSBS"/>
    <property type="match status" value="1"/>
</dbReference>
<dbReference type="InterPro" id="IPR036513">
    <property type="entry name" value="STAS_dom_sf"/>
</dbReference>
<dbReference type="SUPFAM" id="SSF52091">
    <property type="entry name" value="SpoIIaa-like"/>
    <property type="match status" value="1"/>
</dbReference>
<feature type="domain" description="STAS" evidence="1">
    <location>
        <begin position="150"/>
        <end position="251"/>
    </location>
</feature>
<proteinExistence type="predicted"/>
<evidence type="ECO:0000259" key="1">
    <source>
        <dbReference type="PROSITE" id="PS50801"/>
    </source>
</evidence>
<reference evidence="3" key="1">
    <citation type="submission" date="2016-10" db="EMBL/GenBank/DDBJ databases">
        <authorList>
            <person name="Varghese N."/>
            <person name="Submissions S."/>
        </authorList>
    </citation>
    <scope>NUCLEOTIDE SEQUENCE [LARGE SCALE GENOMIC DNA]</scope>
    <source>
        <strain evidence="3">CGMCC 1.3704</strain>
    </source>
</reference>
<dbReference type="AlphaFoldDB" id="A0A1I3R9M5"/>
<accession>A0A1I3R9M5</accession>
<dbReference type="InterPro" id="IPR002645">
    <property type="entry name" value="STAS_dom"/>
</dbReference>
<keyword evidence="3" id="KW-1185">Reference proteome</keyword>
<evidence type="ECO:0000313" key="3">
    <source>
        <dbReference type="Proteomes" id="UP000183557"/>
    </source>
</evidence>
<dbReference type="PROSITE" id="PS50801">
    <property type="entry name" value="STAS"/>
    <property type="match status" value="1"/>
</dbReference>
<gene>
    <name evidence="2" type="ORF">SAMN04487936_10297</name>
</gene>
<dbReference type="Gene3D" id="3.30.750.24">
    <property type="entry name" value="STAS domain"/>
    <property type="match status" value="1"/>
</dbReference>
<dbReference type="InterPro" id="IPR051932">
    <property type="entry name" value="Bact_StressResp_Reg"/>
</dbReference>
<evidence type="ECO:0000313" key="2">
    <source>
        <dbReference type="EMBL" id="SFJ42071.1"/>
    </source>
</evidence>
<dbReference type="Proteomes" id="UP000183557">
    <property type="component" value="Unassembled WGS sequence"/>
</dbReference>
<dbReference type="PANTHER" id="PTHR33745">
    <property type="entry name" value="RSBT ANTAGONIST PROTEIN RSBS-RELATED"/>
    <property type="match status" value="1"/>
</dbReference>
<dbReference type="RefSeq" id="WP_075035208.1">
    <property type="nucleotide sequence ID" value="NZ_FOSB01000002.1"/>
</dbReference>
<name>A0A1I3R9M5_HALDA</name>
<protein>
    <submittedName>
        <fullName evidence="2">RsbT co-antagonist protein RsbR</fullName>
    </submittedName>
</protein>
<organism evidence="2 3">
    <name type="scientific">Halobacillus dabanensis</name>
    <dbReference type="NCBI Taxonomy" id="240302"/>
    <lineage>
        <taxon>Bacteria</taxon>
        <taxon>Bacillati</taxon>
        <taxon>Bacillota</taxon>
        <taxon>Bacilli</taxon>
        <taxon>Bacillales</taxon>
        <taxon>Bacillaceae</taxon>
        <taxon>Halobacillus</taxon>
    </lineage>
</organism>
<dbReference type="EMBL" id="FOSB01000002">
    <property type="protein sequence ID" value="SFJ42071.1"/>
    <property type="molecule type" value="Genomic_DNA"/>
</dbReference>
<dbReference type="CDD" id="cd07041">
    <property type="entry name" value="STAS_RsbR_RsbS_like"/>
    <property type="match status" value="1"/>
</dbReference>
<dbReference type="OrthoDB" id="2624594at2"/>
<dbReference type="Pfam" id="PF01740">
    <property type="entry name" value="STAS"/>
    <property type="match status" value="1"/>
</dbReference>
<sequence>MKRVNRTFPLPYFTINKNFIIQAYSEEAEKTFGSTENLLDIVDEESLPKIRKWVVPDVRKLTLEIHLKPFESEGNPLTCDLHVNWQNDLYAEVLIIMKDAQLLKVTKTMDQLRSRLDDTNFALLEEKEKLEEAIQHGNRLSAPFINLTCDTALVPLFGQITVEKMYAVEEELLQSSQDDEIDRILFDFTAVGEMDPEGTRVLKDIMSSLFYMGVSVVVVGLQPKQVKNFHVLQFPSQISFLNSLQQAIQKYCTT</sequence>